<dbReference type="InterPro" id="IPR036291">
    <property type="entry name" value="NAD(P)-bd_dom_sf"/>
</dbReference>
<keyword evidence="3 5" id="KW-0067">ATP-binding</keyword>
<dbReference type="InterPro" id="IPR016181">
    <property type="entry name" value="Acyl_CoA_acyltransferase"/>
</dbReference>
<evidence type="ECO:0000313" key="9">
    <source>
        <dbReference type="Proteomes" id="UP000514752"/>
    </source>
</evidence>
<dbReference type="Pfam" id="PF13607">
    <property type="entry name" value="Succ_CoA_lig"/>
    <property type="match status" value="1"/>
</dbReference>
<proteinExistence type="inferred from homology"/>
<dbReference type="SUPFAM" id="SSF51735">
    <property type="entry name" value="NAD(P)-binding Rossmann-fold domains"/>
    <property type="match status" value="1"/>
</dbReference>
<reference evidence="8 9" key="1">
    <citation type="submission" date="2020-07" db="EMBL/GenBank/DDBJ databases">
        <title>Genomic diversity of species in the Neisseriaceae family.</title>
        <authorList>
            <person name="Vincent A.T."/>
            <person name="Bernet E."/>
            <person name="Veyrier F.J."/>
        </authorList>
    </citation>
    <scope>NUCLEOTIDE SEQUENCE [LARGE SCALE GENOMIC DNA]</scope>
    <source>
        <strain evidence="8 9">DSM 22244</strain>
    </source>
</reference>
<comment type="similarity">
    <text evidence="4">In the N-terminal section; belongs to the acetate CoA ligase alpha subunit family.</text>
</comment>
<dbReference type="PANTHER" id="PTHR43334">
    <property type="entry name" value="ACETATE--COA LIGASE [ADP-FORMING]"/>
    <property type="match status" value="1"/>
</dbReference>
<dbReference type="SUPFAM" id="SSF52210">
    <property type="entry name" value="Succinyl-CoA synthetase domains"/>
    <property type="match status" value="2"/>
</dbReference>
<dbReference type="PROSITE" id="PS51186">
    <property type="entry name" value="GNAT"/>
    <property type="match status" value="1"/>
</dbReference>
<dbReference type="InterPro" id="IPR032875">
    <property type="entry name" value="Succ_CoA_lig_flav_dom"/>
</dbReference>
<dbReference type="GO" id="GO:0046872">
    <property type="term" value="F:metal ion binding"/>
    <property type="evidence" value="ECO:0007669"/>
    <property type="project" value="InterPro"/>
</dbReference>
<dbReference type="Pfam" id="PF19045">
    <property type="entry name" value="Ligase_CoA_2"/>
    <property type="match status" value="1"/>
</dbReference>
<evidence type="ECO:0000256" key="3">
    <source>
        <dbReference type="ARBA" id="ARBA00022840"/>
    </source>
</evidence>
<dbReference type="Gene3D" id="3.40.50.261">
    <property type="entry name" value="Succinyl-CoA synthetase domains"/>
    <property type="match status" value="2"/>
</dbReference>
<keyword evidence="2 5" id="KW-0547">Nucleotide-binding</keyword>
<organism evidence="8 9">
    <name type="scientific">Neisseria shayeganii</name>
    <dbReference type="NCBI Taxonomy" id="607712"/>
    <lineage>
        <taxon>Bacteria</taxon>
        <taxon>Pseudomonadati</taxon>
        <taxon>Pseudomonadota</taxon>
        <taxon>Betaproteobacteria</taxon>
        <taxon>Neisseriales</taxon>
        <taxon>Neisseriaceae</taxon>
        <taxon>Neisseria</taxon>
    </lineage>
</organism>
<dbReference type="Gene3D" id="3.30.1490.20">
    <property type="entry name" value="ATP-grasp fold, A domain"/>
    <property type="match status" value="1"/>
</dbReference>
<dbReference type="Gene3D" id="3.30.470.20">
    <property type="entry name" value="ATP-grasp fold, B domain"/>
    <property type="match status" value="1"/>
</dbReference>
<dbReference type="GO" id="GO:0016747">
    <property type="term" value="F:acyltransferase activity, transferring groups other than amino-acyl groups"/>
    <property type="evidence" value="ECO:0007669"/>
    <property type="project" value="InterPro"/>
</dbReference>
<dbReference type="Proteomes" id="UP000514752">
    <property type="component" value="Chromosome"/>
</dbReference>
<feature type="domain" description="ATP-grasp" evidence="6">
    <location>
        <begin position="496"/>
        <end position="532"/>
    </location>
</feature>
<dbReference type="KEGG" id="nsg:H3L94_04515"/>
<dbReference type="Pfam" id="PF13549">
    <property type="entry name" value="ATP-grasp_5"/>
    <property type="match status" value="1"/>
</dbReference>
<dbReference type="Pfam" id="PF13302">
    <property type="entry name" value="Acetyltransf_3"/>
    <property type="match status" value="1"/>
</dbReference>
<dbReference type="SMART" id="SM00881">
    <property type="entry name" value="CoA_binding"/>
    <property type="match status" value="1"/>
</dbReference>
<evidence type="ECO:0000259" key="7">
    <source>
        <dbReference type="PROSITE" id="PS51186"/>
    </source>
</evidence>
<dbReference type="PANTHER" id="PTHR43334:SF1">
    <property type="entry name" value="3-HYDROXYPROPIONATE--COA LIGASE [ADP-FORMING]"/>
    <property type="match status" value="1"/>
</dbReference>
<evidence type="ECO:0000256" key="1">
    <source>
        <dbReference type="ARBA" id="ARBA00022598"/>
    </source>
</evidence>
<dbReference type="InterPro" id="IPR000182">
    <property type="entry name" value="GNAT_dom"/>
</dbReference>
<sequence length="903" mass="98561">MKPHYLHPLFAPSHVAVVGASDTSGSAGQILLGNLLAGGFKGKITPVNIRHGMVGGLKAYAHLSEIPDQVDVAIVLTRISSLEAIFKDCAKSKIKFAVLLKTHNQTTAKDRKLLEKAVKTAKKLGVRVLGPSFLGMMRPAVGLNAGIHNGTVKAGNLALVSQSSALCSAMLDWAESRDIGFSTVLSLGEYTWDVDFGEILDYLVNDRSTQAILLHIHHAGNGRHFMSALRSAARSKPVVVIKSGNANGHLAGYTLASRRLSAGHVFDSALARAGVLQVRTMSEMFTAVRVLAANYRSSGDRLAVVCNGVGLGLLAADTAADAGVPLAQLGERTLAALAAGLPENWPQTNPVDILGDAGPMRFRTAVKLCLEDENTDAVLVLFSPQNGTDHLTTAKMMIQLQSETQKPILLSWLGGTKVQSSRDLFVQSKRVHFSSPEQAMAVFRKLADYNHNQRLLLQTPPPLNDTHLRPDLPAAHRLLDWVAKSGQHIAPEHISKQLLGLFGIHTNPTRLALNEEMACEIAEEMGYPVVLKIDSPDLFYKSDIDGVRLNLANREELVAAYRQVLANAEAVEPKIRINGLTVQPMYAAKHGREVSVSVANDAVFGPILTLGAGGDSADIQGKLVVSLPPLNDTLISDMFARAEVGKTFGSYRNMPPIDDLALRHLLLRVSEIVCELPEIAEIEIDPIIVGPEGIMVLDARMVLRQQEAPVARYGHMAIMPYPHFLETETTLKDGTAVFVRPLRPEDADMVQAFVRGLSDESRYNRFMSSIKQLSQNVLVRFTQLDYDREMALVMLKRHPDGHEEILSIARYITDPDMTTCEFGISVSDQWQGHGIGVIMMNLLFDAARHQGLKTMRGEILTANTGMQKLTRKLGFNIKKDPDDTSICLVERPLVEKTEQTDKA</sequence>
<keyword evidence="8" id="KW-0808">Transferase</keyword>
<keyword evidence="1 8" id="KW-0436">Ligase</keyword>
<evidence type="ECO:0000259" key="6">
    <source>
        <dbReference type="PROSITE" id="PS50975"/>
    </source>
</evidence>
<accession>A0A7D7NCE2</accession>
<dbReference type="Gene3D" id="3.40.50.720">
    <property type="entry name" value="NAD(P)-binding Rossmann-like Domain"/>
    <property type="match status" value="1"/>
</dbReference>
<feature type="domain" description="N-acetyltransferase" evidence="7">
    <location>
        <begin position="737"/>
        <end position="895"/>
    </location>
</feature>
<dbReference type="SUPFAM" id="SSF55729">
    <property type="entry name" value="Acyl-CoA N-acyltransferases (Nat)"/>
    <property type="match status" value="1"/>
</dbReference>
<dbReference type="InterPro" id="IPR051538">
    <property type="entry name" value="Acyl-CoA_Synth/Transferase"/>
</dbReference>
<dbReference type="EMBL" id="CP059567">
    <property type="protein sequence ID" value="QMT41295.1"/>
    <property type="molecule type" value="Genomic_DNA"/>
</dbReference>
<gene>
    <name evidence="8" type="ORF">H3L94_04515</name>
</gene>
<dbReference type="GO" id="GO:0043758">
    <property type="term" value="F:acetate-CoA ligase (ADP-forming) activity"/>
    <property type="evidence" value="ECO:0007669"/>
    <property type="project" value="InterPro"/>
</dbReference>
<name>A0A7D7NCE2_9NEIS</name>
<dbReference type="InterPro" id="IPR003781">
    <property type="entry name" value="CoA-bd"/>
</dbReference>
<dbReference type="Pfam" id="PF13380">
    <property type="entry name" value="CoA_binding_2"/>
    <property type="match status" value="1"/>
</dbReference>
<evidence type="ECO:0000313" key="8">
    <source>
        <dbReference type="EMBL" id="QMT41295.1"/>
    </source>
</evidence>
<dbReference type="PROSITE" id="PS50975">
    <property type="entry name" value="ATP_GRASP"/>
    <property type="match status" value="1"/>
</dbReference>
<dbReference type="InterPro" id="IPR016102">
    <property type="entry name" value="Succinyl-CoA_synth-like"/>
</dbReference>
<dbReference type="AlphaFoldDB" id="A0A7D7NCE2"/>
<dbReference type="SUPFAM" id="SSF56059">
    <property type="entry name" value="Glutathione synthetase ATP-binding domain-like"/>
    <property type="match status" value="1"/>
</dbReference>
<evidence type="ECO:0000256" key="4">
    <source>
        <dbReference type="ARBA" id="ARBA00060888"/>
    </source>
</evidence>
<evidence type="ECO:0000256" key="5">
    <source>
        <dbReference type="PROSITE-ProRule" id="PRU00409"/>
    </source>
</evidence>
<dbReference type="InterPro" id="IPR043938">
    <property type="entry name" value="Ligase_CoA_dom"/>
</dbReference>
<dbReference type="GO" id="GO:0005524">
    <property type="term" value="F:ATP binding"/>
    <property type="evidence" value="ECO:0007669"/>
    <property type="project" value="UniProtKB-UniRule"/>
</dbReference>
<evidence type="ECO:0000256" key="2">
    <source>
        <dbReference type="ARBA" id="ARBA00022741"/>
    </source>
</evidence>
<dbReference type="FunFam" id="3.30.1490.20:FF:000020">
    <property type="entry name" value="Protein lysine acetyltransferase"/>
    <property type="match status" value="1"/>
</dbReference>
<protein>
    <submittedName>
        <fullName evidence="8">Bifunctional acetate--CoA ligase family protein/GNAT family N-acetyltransferase</fullName>
    </submittedName>
</protein>
<dbReference type="RefSeq" id="WP_182122838.1">
    <property type="nucleotide sequence ID" value="NZ_CP059567.1"/>
</dbReference>
<dbReference type="Gene3D" id="3.40.630.30">
    <property type="match status" value="1"/>
</dbReference>
<dbReference type="InterPro" id="IPR011761">
    <property type="entry name" value="ATP-grasp"/>
</dbReference>
<dbReference type="InterPro" id="IPR013815">
    <property type="entry name" value="ATP_grasp_subdomain_1"/>
</dbReference>